<feature type="binding site" evidence="8">
    <location>
        <position position="107"/>
    </location>
    <ligand>
        <name>ATP</name>
        <dbReference type="ChEBI" id="CHEBI:30616"/>
    </ligand>
</feature>
<feature type="binding site" evidence="8">
    <location>
        <position position="277"/>
    </location>
    <ligand>
        <name>ATP</name>
        <dbReference type="ChEBI" id="CHEBI:30616"/>
    </ligand>
</feature>
<feature type="binding site" evidence="8">
    <location>
        <position position="140"/>
    </location>
    <ligand>
        <name>ATP</name>
        <dbReference type="ChEBI" id="CHEBI:30616"/>
    </ligand>
</feature>
<evidence type="ECO:0000313" key="10">
    <source>
        <dbReference type="Proteomes" id="UP000005959"/>
    </source>
</evidence>
<name>G9Y2N4_HAFAL</name>
<keyword evidence="3 8" id="KW-0548">Nucleotidyltransferase</keyword>
<keyword evidence="4 8" id="KW-0479">Metal-binding</keyword>
<dbReference type="GO" id="GO:0070733">
    <property type="term" value="F:AMPylase activity"/>
    <property type="evidence" value="ECO:0007669"/>
    <property type="project" value="UniProtKB-EC"/>
</dbReference>
<comment type="catalytic activity">
    <reaction evidence="8">
        <text>L-histidyl-[protein] + UTP = N(tele)-(5'-uridylyl)-L-histidyl-[protein] + diphosphate</text>
        <dbReference type="Rhea" id="RHEA:83891"/>
        <dbReference type="Rhea" id="RHEA-COMP:9745"/>
        <dbReference type="Rhea" id="RHEA-COMP:20239"/>
        <dbReference type="ChEBI" id="CHEBI:29979"/>
        <dbReference type="ChEBI" id="CHEBI:33019"/>
        <dbReference type="ChEBI" id="CHEBI:46398"/>
        <dbReference type="ChEBI" id="CHEBI:233474"/>
    </reaction>
</comment>
<dbReference type="Proteomes" id="UP000005959">
    <property type="component" value="Unassembled WGS sequence"/>
</dbReference>
<dbReference type="AlphaFoldDB" id="G9Y2N4"/>
<dbReference type="GO" id="GO:0005524">
    <property type="term" value="F:ATP binding"/>
    <property type="evidence" value="ECO:0007669"/>
    <property type="project" value="UniProtKB-UniRule"/>
</dbReference>
<dbReference type="EC" id="2.7.7.-" evidence="8"/>
<keyword evidence="7 8" id="KW-0460">Magnesium</keyword>
<evidence type="ECO:0000256" key="4">
    <source>
        <dbReference type="ARBA" id="ARBA00022723"/>
    </source>
</evidence>
<dbReference type="Pfam" id="PF02696">
    <property type="entry name" value="SelO"/>
    <property type="match status" value="1"/>
</dbReference>
<feature type="binding site" evidence="8">
    <location>
        <position position="141"/>
    </location>
    <ligand>
        <name>ATP</name>
        <dbReference type="ChEBI" id="CHEBI:30616"/>
    </ligand>
</feature>
<feature type="binding site" evidence="8">
    <location>
        <position position="105"/>
    </location>
    <ligand>
        <name>ATP</name>
        <dbReference type="ChEBI" id="CHEBI:30616"/>
    </ligand>
</feature>
<evidence type="ECO:0000313" key="9">
    <source>
        <dbReference type="EMBL" id="EHM46657.1"/>
    </source>
</evidence>
<dbReference type="EMBL" id="AGCI01000010">
    <property type="protein sequence ID" value="EHM46657.1"/>
    <property type="molecule type" value="Genomic_DNA"/>
</dbReference>
<evidence type="ECO:0000256" key="1">
    <source>
        <dbReference type="ARBA" id="ARBA00009747"/>
    </source>
</evidence>
<evidence type="ECO:0000256" key="2">
    <source>
        <dbReference type="ARBA" id="ARBA00022679"/>
    </source>
</evidence>
<reference evidence="9 10" key="1">
    <citation type="submission" date="2011-08" db="EMBL/GenBank/DDBJ databases">
        <authorList>
            <person name="Weinstock G."/>
            <person name="Sodergren E."/>
            <person name="Clifton S."/>
            <person name="Fulton L."/>
            <person name="Fulton B."/>
            <person name="Courtney L."/>
            <person name="Fronick C."/>
            <person name="Harrison M."/>
            <person name="Strong C."/>
            <person name="Farmer C."/>
            <person name="Delahaunty K."/>
            <person name="Markovic C."/>
            <person name="Hall O."/>
            <person name="Minx P."/>
            <person name="Tomlinson C."/>
            <person name="Mitreva M."/>
            <person name="Hou S."/>
            <person name="Chen J."/>
            <person name="Wollam A."/>
            <person name="Pepin K.H."/>
            <person name="Johnson M."/>
            <person name="Bhonagiri V."/>
            <person name="Zhang X."/>
            <person name="Suruliraj S."/>
            <person name="Warren W."/>
            <person name="Chinwalla A."/>
            <person name="Mardis E.R."/>
            <person name="Wilson R.K."/>
        </authorList>
    </citation>
    <scope>NUCLEOTIDE SEQUENCE [LARGE SCALE GENOMIC DNA]</scope>
    <source>
        <strain evidence="9 10">ATCC 51873</strain>
    </source>
</reference>
<protein>
    <recommendedName>
        <fullName evidence="8">Protein nucleotidyltransferase YdiU</fullName>
        <ecNumber evidence="8">2.7.7.-</ecNumber>
    </recommendedName>
    <alternativeName>
        <fullName evidence="8">Protein adenylyltransferase YdiU</fullName>
        <ecNumber evidence="8">2.7.7.108</ecNumber>
    </alternativeName>
    <alternativeName>
        <fullName evidence="8">Protein uridylyltransferase YdiU</fullName>
        <ecNumber evidence="8">2.7.7.-</ecNumber>
    </alternativeName>
</protein>
<comment type="cofactor">
    <cofactor evidence="8">
        <name>Mg(2+)</name>
        <dbReference type="ChEBI" id="CHEBI:18420"/>
    </cofactor>
    <cofactor evidence="8">
        <name>Mn(2+)</name>
        <dbReference type="ChEBI" id="CHEBI:29035"/>
    </cofactor>
</comment>
<dbReference type="GO" id="GO:0030145">
    <property type="term" value="F:manganese ion binding"/>
    <property type="evidence" value="ECO:0007669"/>
    <property type="project" value="UniProtKB-UniRule"/>
</dbReference>
<dbReference type="GO" id="GO:0000287">
    <property type="term" value="F:magnesium ion binding"/>
    <property type="evidence" value="ECO:0007669"/>
    <property type="project" value="UniProtKB-UniRule"/>
</dbReference>
<sequence>MFVTGYALYTVSQDAVKIRGRMTQFINSYHDELPGFYTELKPTPLKDARVLYYSQPLAAELGLGAEFFSGESAAVLRGESLLEGMNPIAQVYSGHQFGVWAGQLGDGRGILLGEQQLPDGRKYDWHLKGAGLTPYSRMGDGRAVLRSVIREFLASEALHHLGIPSSRALSIVTSQQPVFREQPERGAMLLRVAESHLRFGHFEHFYYREQPDEVRKLADYAIRHHWPHLVDDKDRYVLWLRDITERTARMIALWQSQGFAHGVMNTDNMSILGLTIDFGPYAFLDDYQPDFICNHSDYQGRYAFDNQPAVAYWNLHRLGQALSGLISADQIRGALDAYEPALMVAFGEQMRQKLGFFSRQNQDNDLLTELLSLMAKEGRDYTRTFRALSDVVLSDSTMALRDDFIDRAAFDAWHQKWRLRLQQDGVDDAARQTQMKAVNPKRILRNYLAQNAIEAAEKDDVSVLTRLHQGLQNPYEDDAAFDDLSALPPDWGKKLEISCSS</sequence>
<dbReference type="NCBIfam" id="NF000658">
    <property type="entry name" value="PRK00029.1"/>
    <property type="match status" value="1"/>
</dbReference>
<accession>G9Y2N4</accession>
<feature type="binding site" evidence="8">
    <location>
        <position position="128"/>
    </location>
    <ligand>
        <name>ATP</name>
        <dbReference type="ChEBI" id="CHEBI:30616"/>
    </ligand>
</feature>
<comment type="catalytic activity">
    <reaction evidence="8">
        <text>L-tyrosyl-[protein] + ATP = O-(5'-adenylyl)-L-tyrosyl-[protein] + diphosphate</text>
        <dbReference type="Rhea" id="RHEA:54288"/>
        <dbReference type="Rhea" id="RHEA-COMP:10136"/>
        <dbReference type="Rhea" id="RHEA-COMP:13846"/>
        <dbReference type="ChEBI" id="CHEBI:30616"/>
        <dbReference type="ChEBI" id="CHEBI:33019"/>
        <dbReference type="ChEBI" id="CHEBI:46858"/>
        <dbReference type="ChEBI" id="CHEBI:83624"/>
        <dbReference type="EC" id="2.7.7.108"/>
    </reaction>
</comment>
<feature type="binding site" evidence="8">
    <location>
        <position position="191"/>
    </location>
    <ligand>
        <name>ATP</name>
        <dbReference type="ChEBI" id="CHEBI:30616"/>
    </ligand>
</feature>
<feature type="binding site" evidence="8">
    <location>
        <position position="198"/>
    </location>
    <ligand>
        <name>ATP</name>
        <dbReference type="ChEBI" id="CHEBI:30616"/>
    </ligand>
</feature>
<feature type="active site" description="Proton acceptor" evidence="8">
    <location>
        <position position="267"/>
    </location>
</feature>
<comment type="catalytic activity">
    <reaction evidence="8">
        <text>L-tyrosyl-[protein] + UTP = O-(5'-uridylyl)-L-tyrosyl-[protein] + diphosphate</text>
        <dbReference type="Rhea" id="RHEA:83887"/>
        <dbReference type="Rhea" id="RHEA-COMP:10136"/>
        <dbReference type="Rhea" id="RHEA-COMP:20238"/>
        <dbReference type="ChEBI" id="CHEBI:33019"/>
        <dbReference type="ChEBI" id="CHEBI:46398"/>
        <dbReference type="ChEBI" id="CHEBI:46858"/>
        <dbReference type="ChEBI" id="CHEBI:90602"/>
    </reaction>
</comment>
<keyword evidence="5 8" id="KW-0547">Nucleotide-binding</keyword>
<evidence type="ECO:0000256" key="7">
    <source>
        <dbReference type="ARBA" id="ARBA00022842"/>
    </source>
</evidence>
<comment type="catalytic activity">
    <reaction evidence="8">
        <text>L-seryl-[protein] + ATP = 3-O-(5'-adenylyl)-L-seryl-[protein] + diphosphate</text>
        <dbReference type="Rhea" id="RHEA:58120"/>
        <dbReference type="Rhea" id="RHEA-COMP:9863"/>
        <dbReference type="Rhea" id="RHEA-COMP:15073"/>
        <dbReference type="ChEBI" id="CHEBI:29999"/>
        <dbReference type="ChEBI" id="CHEBI:30616"/>
        <dbReference type="ChEBI" id="CHEBI:33019"/>
        <dbReference type="ChEBI" id="CHEBI:142516"/>
        <dbReference type="EC" id="2.7.7.108"/>
    </reaction>
</comment>
<evidence type="ECO:0000256" key="8">
    <source>
        <dbReference type="HAMAP-Rule" id="MF_00692"/>
    </source>
</evidence>
<dbReference type="EC" id="2.7.7.108" evidence="8"/>
<comment type="function">
    <text evidence="8">Nucleotidyltransferase involved in the post-translational modification of proteins. It can catalyze the addition of adenosine monophosphate (AMP) or uridine monophosphate (UMP) to a protein, resulting in modifications known as AMPylation and UMPylation.</text>
</comment>
<comment type="catalytic activity">
    <reaction evidence="8">
        <text>L-seryl-[protein] + UTP = O-(5'-uridylyl)-L-seryl-[protein] + diphosphate</text>
        <dbReference type="Rhea" id="RHEA:64604"/>
        <dbReference type="Rhea" id="RHEA-COMP:9863"/>
        <dbReference type="Rhea" id="RHEA-COMP:16635"/>
        <dbReference type="ChEBI" id="CHEBI:29999"/>
        <dbReference type="ChEBI" id="CHEBI:33019"/>
        <dbReference type="ChEBI" id="CHEBI:46398"/>
        <dbReference type="ChEBI" id="CHEBI:156051"/>
    </reaction>
</comment>
<proteinExistence type="inferred from homology"/>
<organism evidence="9 10">
    <name type="scientific">Hafnia alvei ATCC 51873</name>
    <dbReference type="NCBI Taxonomy" id="1002364"/>
    <lineage>
        <taxon>Bacteria</taxon>
        <taxon>Pseudomonadati</taxon>
        <taxon>Pseudomonadota</taxon>
        <taxon>Gammaproteobacteria</taxon>
        <taxon>Enterobacterales</taxon>
        <taxon>Hafniaceae</taxon>
        <taxon>Hafnia</taxon>
    </lineage>
</organism>
<dbReference type="HAMAP" id="MF_00692">
    <property type="entry name" value="SelO"/>
    <property type="match status" value="1"/>
</dbReference>
<evidence type="ECO:0000256" key="3">
    <source>
        <dbReference type="ARBA" id="ARBA00022695"/>
    </source>
</evidence>
<dbReference type="HOGENOM" id="CLU_010245_4_0_6"/>
<feature type="binding site" evidence="8">
    <location>
        <position position="268"/>
    </location>
    <ligand>
        <name>Mg(2+)</name>
        <dbReference type="ChEBI" id="CHEBI:18420"/>
    </ligand>
</feature>
<dbReference type="PATRIC" id="fig|1002364.3.peg.472"/>
<keyword evidence="8" id="KW-0464">Manganese</keyword>
<dbReference type="InterPro" id="IPR003846">
    <property type="entry name" value="SelO"/>
</dbReference>
<comment type="caution">
    <text evidence="9">The sequence shown here is derived from an EMBL/GenBank/DDBJ whole genome shotgun (WGS) entry which is preliminary data.</text>
</comment>
<comment type="catalytic activity">
    <reaction evidence="8">
        <text>L-threonyl-[protein] + ATP = 3-O-(5'-adenylyl)-L-threonyl-[protein] + diphosphate</text>
        <dbReference type="Rhea" id="RHEA:54292"/>
        <dbReference type="Rhea" id="RHEA-COMP:11060"/>
        <dbReference type="Rhea" id="RHEA-COMP:13847"/>
        <dbReference type="ChEBI" id="CHEBI:30013"/>
        <dbReference type="ChEBI" id="CHEBI:30616"/>
        <dbReference type="ChEBI" id="CHEBI:33019"/>
        <dbReference type="ChEBI" id="CHEBI:138113"/>
        <dbReference type="EC" id="2.7.7.108"/>
    </reaction>
</comment>
<evidence type="ECO:0000256" key="6">
    <source>
        <dbReference type="ARBA" id="ARBA00022840"/>
    </source>
</evidence>
<keyword evidence="6 8" id="KW-0067">ATP-binding</keyword>
<keyword evidence="2 8" id="KW-0808">Transferase</keyword>
<feature type="binding site" evidence="8">
    <location>
        <position position="108"/>
    </location>
    <ligand>
        <name>ATP</name>
        <dbReference type="ChEBI" id="CHEBI:30616"/>
    </ligand>
</feature>
<comment type="similarity">
    <text evidence="1 8">Belongs to the SELO family.</text>
</comment>
<feature type="binding site" evidence="8">
    <location>
        <position position="277"/>
    </location>
    <ligand>
        <name>Mg(2+)</name>
        <dbReference type="ChEBI" id="CHEBI:18420"/>
    </ligand>
</feature>
<evidence type="ECO:0000256" key="5">
    <source>
        <dbReference type="ARBA" id="ARBA00022741"/>
    </source>
</evidence>
<dbReference type="PANTHER" id="PTHR32057:SF14">
    <property type="entry name" value="PROTEIN ADENYLYLTRANSFERASE SELO, MITOCHONDRIAL"/>
    <property type="match status" value="1"/>
</dbReference>
<dbReference type="PANTHER" id="PTHR32057">
    <property type="entry name" value="PROTEIN ADENYLYLTRANSFERASE SELO, MITOCHONDRIAL"/>
    <property type="match status" value="1"/>
</dbReference>
<gene>
    <name evidence="8" type="primary">ydiU</name>
    <name evidence="8" type="synonym">selO</name>
    <name evidence="9" type="ORF">HMPREF0454_00522</name>
</gene>